<accession>A0A8S5S0C8</accession>
<sequence length="98" mass="11152">MNKIPSLLTKALNFQSKMKSVLGGIQELIEPYIDLSDYDGDKEDFLHNISIVETTDGFCFLIEMDDGYAPHNVPVEEVMNFILQNGKIMYSDFNKISI</sequence>
<name>A0A8S5S0C8_9CAUD</name>
<protein>
    <submittedName>
        <fullName evidence="1">Uncharacterized protein</fullName>
    </submittedName>
</protein>
<evidence type="ECO:0000313" key="1">
    <source>
        <dbReference type="EMBL" id="DAF44227.1"/>
    </source>
</evidence>
<organism evidence="1">
    <name type="scientific">Myoviridae sp. ctNQV2</name>
    <dbReference type="NCBI Taxonomy" id="2827683"/>
    <lineage>
        <taxon>Viruses</taxon>
        <taxon>Duplodnaviria</taxon>
        <taxon>Heunggongvirae</taxon>
        <taxon>Uroviricota</taxon>
        <taxon>Caudoviricetes</taxon>
    </lineage>
</organism>
<dbReference type="EMBL" id="BK032510">
    <property type="protein sequence ID" value="DAF44227.1"/>
    <property type="molecule type" value="Genomic_DNA"/>
</dbReference>
<proteinExistence type="predicted"/>
<reference evidence="1" key="1">
    <citation type="journal article" date="2021" name="Proc. Natl. Acad. Sci. U.S.A.">
        <title>A Catalog of Tens of Thousands of Viruses from Human Metagenomes Reveals Hidden Associations with Chronic Diseases.</title>
        <authorList>
            <person name="Tisza M.J."/>
            <person name="Buck C.B."/>
        </authorList>
    </citation>
    <scope>NUCLEOTIDE SEQUENCE</scope>
    <source>
        <strain evidence="1">CtNQV2</strain>
    </source>
</reference>